<dbReference type="GO" id="GO:0006400">
    <property type="term" value="P:tRNA modification"/>
    <property type="evidence" value="ECO:0007669"/>
    <property type="project" value="UniProtKB-UniRule"/>
</dbReference>
<keyword evidence="5 7" id="KW-0067">ATP-binding</keyword>
<comment type="subcellular location">
    <subcellularLocation>
        <location evidence="7">Cytoplasm</location>
    </subcellularLocation>
</comment>
<dbReference type="HAMAP" id="MF_01161">
    <property type="entry name" value="tRNA_Ile_lys_synt"/>
    <property type="match status" value="1"/>
</dbReference>
<name>A0A0F6Z6I0_9CORY</name>
<dbReference type="PANTHER" id="PTHR43033:SF1">
    <property type="entry name" value="TRNA(ILE)-LYSIDINE SYNTHASE-RELATED"/>
    <property type="match status" value="1"/>
</dbReference>
<keyword evidence="1 7" id="KW-0963">Cytoplasm</keyword>
<dbReference type="InterPro" id="IPR011063">
    <property type="entry name" value="TilS/TtcA_N"/>
</dbReference>
<feature type="binding site" evidence="7">
    <location>
        <begin position="37"/>
        <end position="42"/>
    </location>
    <ligand>
        <name>ATP</name>
        <dbReference type="ChEBI" id="CHEBI:30616"/>
    </ligand>
</feature>
<keyword evidence="3 7" id="KW-0819">tRNA processing</keyword>
<comment type="function">
    <text evidence="7">Ligates lysine onto the cytidine present at position 34 of the AUA codon-specific tRNA(Ile) that contains the anticodon CAU, in an ATP-dependent manner. Cytidine is converted to lysidine, thus changing the amino acid specificity of the tRNA from methionine to isoleucine.</text>
</comment>
<gene>
    <name evidence="7" type="primary">tilS</name>
    <name evidence="10" type="ORF">YH66_13560</name>
</gene>
<evidence type="ECO:0000256" key="4">
    <source>
        <dbReference type="ARBA" id="ARBA00022741"/>
    </source>
</evidence>
<accession>A0A0F6Z6I0</accession>
<dbReference type="HOGENOM" id="CLU_018869_1_1_11"/>
<dbReference type="EC" id="6.3.4.19" evidence="7"/>
<dbReference type="GO" id="GO:0005737">
    <property type="term" value="C:cytoplasm"/>
    <property type="evidence" value="ECO:0007669"/>
    <property type="project" value="UniProtKB-SubCell"/>
</dbReference>
<sequence>MASLIGNLELPRVSPNFLELRKAVRPYLKEHVHIGLSGGPDSLALVAAVLAEKSQVTAICIDHNLQTGSAEVTHNAAAMARHMGAQAIMKSIEVAPGEGMEAAAREARYAAFAQLTDEIWVAHTMDDQAETYLLGGLRGNPAGMKDASRRPELSIIRPLLGARRAHTHGACVELGLKPWHDPQNFDDAFRRVAIRNQVIPLLAQVHGGDPVPGLALAARRAVEDAEVVEGDVEKRRLEWQDGFPVALAGEPTGLRRRMLADFLRGEGIAVSSRKLDAIDRLLTDWRGQGGVAVGKSDNGRLEVVRQSGKLKITD</sequence>
<dbReference type="PATRIC" id="fig|92706.3.peg.2841"/>
<dbReference type="InterPro" id="IPR015262">
    <property type="entry name" value="tRNA_Ile_lys_synt_subst-bd"/>
</dbReference>
<comment type="similarity">
    <text evidence="7">Belongs to the tRNA(Ile)-lysidine synthase family.</text>
</comment>
<dbReference type="Pfam" id="PF09179">
    <property type="entry name" value="TilS"/>
    <property type="match status" value="1"/>
</dbReference>
<dbReference type="GO" id="GO:0005524">
    <property type="term" value="F:ATP binding"/>
    <property type="evidence" value="ECO:0007669"/>
    <property type="project" value="UniProtKB-UniRule"/>
</dbReference>
<dbReference type="InterPro" id="IPR014729">
    <property type="entry name" value="Rossmann-like_a/b/a_fold"/>
</dbReference>
<dbReference type="CDD" id="cd01992">
    <property type="entry name" value="TilS_N"/>
    <property type="match status" value="1"/>
</dbReference>
<evidence type="ECO:0000313" key="10">
    <source>
        <dbReference type="EMBL" id="AKF28471.1"/>
    </source>
</evidence>
<dbReference type="EMBL" id="CP011309">
    <property type="protein sequence ID" value="AKF28471.1"/>
    <property type="molecule type" value="Genomic_DNA"/>
</dbReference>
<dbReference type="GO" id="GO:0032267">
    <property type="term" value="F:tRNA(Ile)-lysidine synthase activity"/>
    <property type="evidence" value="ECO:0007669"/>
    <property type="project" value="UniProtKB-EC"/>
</dbReference>
<keyword evidence="11" id="KW-1185">Reference proteome</keyword>
<evidence type="ECO:0000259" key="9">
    <source>
        <dbReference type="Pfam" id="PF09179"/>
    </source>
</evidence>
<feature type="domain" description="tRNA(Ile)-lysidine synthase substrate-binding" evidence="9">
    <location>
        <begin position="246"/>
        <end position="310"/>
    </location>
</feature>
<evidence type="ECO:0000256" key="3">
    <source>
        <dbReference type="ARBA" id="ARBA00022694"/>
    </source>
</evidence>
<comment type="catalytic activity">
    <reaction evidence="6 7">
        <text>cytidine(34) in tRNA(Ile2) + L-lysine + ATP = lysidine(34) in tRNA(Ile2) + AMP + diphosphate + H(+)</text>
        <dbReference type="Rhea" id="RHEA:43744"/>
        <dbReference type="Rhea" id="RHEA-COMP:10625"/>
        <dbReference type="Rhea" id="RHEA-COMP:10670"/>
        <dbReference type="ChEBI" id="CHEBI:15378"/>
        <dbReference type="ChEBI" id="CHEBI:30616"/>
        <dbReference type="ChEBI" id="CHEBI:32551"/>
        <dbReference type="ChEBI" id="CHEBI:33019"/>
        <dbReference type="ChEBI" id="CHEBI:82748"/>
        <dbReference type="ChEBI" id="CHEBI:83665"/>
        <dbReference type="ChEBI" id="CHEBI:456215"/>
        <dbReference type="EC" id="6.3.4.19"/>
    </reaction>
</comment>
<feature type="domain" description="tRNA(Ile)-lysidine/2-thiocytidine synthase N-terminal" evidence="8">
    <location>
        <begin position="32"/>
        <end position="197"/>
    </location>
</feature>
<dbReference type="PANTHER" id="PTHR43033">
    <property type="entry name" value="TRNA(ILE)-LYSIDINE SYNTHASE-RELATED"/>
    <property type="match status" value="1"/>
</dbReference>
<keyword evidence="4 7" id="KW-0547">Nucleotide-binding</keyword>
<evidence type="ECO:0000313" key="11">
    <source>
        <dbReference type="Proteomes" id="UP000034037"/>
    </source>
</evidence>
<evidence type="ECO:0000256" key="7">
    <source>
        <dbReference type="HAMAP-Rule" id="MF_01161"/>
    </source>
</evidence>
<proteinExistence type="inferred from homology"/>
<reference evidence="10 11" key="1">
    <citation type="submission" date="2015-04" db="EMBL/GenBank/DDBJ databases">
        <title>Complete Genome Sequence of Brevibacterium flavum ATCC 15168.</title>
        <authorList>
            <person name="Ahn J."/>
            <person name="Park G."/>
            <person name="Jeon W."/>
            <person name="Jang Y."/>
            <person name="Jang M."/>
            <person name="Lee H."/>
            <person name="Lee H."/>
        </authorList>
    </citation>
    <scope>NUCLEOTIDE SEQUENCE [LARGE SCALE GENOMIC DNA]</scope>
    <source>
        <strain evidence="10 11">ATCC 15168</strain>
    </source>
</reference>
<dbReference type="Gene3D" id="3.40.50.620">
    <property type="entry name" value="HUPs"/>
    <property type="match status" value="1"/>
</dbReference>
<dbReference type="Pfam" id="PF01171">
    <property type="entry name" value="ATP_bind_3"/>
    <property type="match status" value="1"/>
</dbReference>
<evidence type="ECO:0000256" key="1">
    <source>
        <dbReference type="ARBA" id="ARBA00022490"/>
    </source>
</evidence>
<organism evidence="10 11">
    <name type="scientific">[Brevibacterium] flavum</name>
    <dbReference type="NCBI Taxonomy" id="92706"/>
    <lineage>
        <taxon>Bacteria</taxon>
        <taxon>Bacillati</taxon>
        <taxon>Actinomycetota</taxon>
        <taxon>Actinomycetes</taxon>
        <taxon>Mycobacteriales</taxon>
        <taxon>Corynebacteriaceae</taxon>
        <taxon>Corynebacterium</taxon>
    </lineage>
</organism>
<dbReference type="SUPFAM" id="SSF52402">
    <property type="entry name" value="Adenine nucleotide alpha hydrolases-like"/>
    <property type="match status" value="1"/>
</dbReference>
<dbReference type="InterPro" id="IPR012094">
    <property type="entry name" value="tRNA_Ile_lys_synt"/>
</dbReference>
<evidence type="ECO:0000256" key="5">
    <source>
        <dbReference type="ARBA" id="ARBA00022840"/>
    </source>
</evidence>
<dbReference type="AlphaFoldDB" id="A0A0F6Z6I0"/>
<comment type="domain">
    <text evidence="7">The N-terminal region contains the highly conserved SGGXDS motif, predicted to be a P-loop motif involved in ATP binding.</text>
</comment>
<protein>
    <recommendedName>
        <fullName evidence="7">tRNA(Ile)-lysidine synthase</fullName>
        <ecNumber evidence="7">6.3.4.19</ecNumber>
    </recommendedName>
    <alternativeName>
        <fullName evidence="7">tRNA(Ile)-2-lysyl-cytidine synthase</fullName>
    </alternativeName>
    <alternativeName>
        <fullName evidence="7">tRNA(Ile)-lysidine synthetase</fullName>
    </alternativeName>
</protein>
<dbReference type="NCBIfam" id="TIGR02432">
    <property type="entry name" value="lysidine_TilS_N"/>
    <property type="match status" value="1"/>
</dbReference>
<keyword evidence="2 7" id="KW-0436">Ligase</keyword>
<dbReference type="RefSeq" id="WP_003862953.1">
    <property type="nucleotide sequence ID" value="NZ_CP011309.1"/>
</dbReference>
<dbReference type="InterPro" id="IPR012795">
    <property type="entry name" value="tRNA_Ile_lys_synt_N"/>
</dbReference>
<dbReference type="Proteomes" id="UP000034037">
    <property type="component" value="Chromosome"/>
</dbReference>
<evidence type="ECO:0000259" key="8">
    <source>
        <dbReference type="Pfam" id="PF01171"/>
    </source>
</evidence>
<evidence type="ECO:0000256" key="6">
    <source>
        <dbReference type="ARBA" id="ARBA00048539"/>
    </source>
</evidence>
<evidence type="ECO:0000256" key="2">
    <source>
        <dbReference type="ARBA" id="ARBA00022598"/>
    </source>
</evidence>